<dbReference type="eggNOG" id="COG2879">
    <property type="taxonomic scope" value="Bacteria"/>
</dbReference>
<dbReference type="EMBL" id="LLZU01000001">
    <property type="protein sequence ID" value="KRV51208.1"/>
    <property type="molecule type" value="Genomic_DNA"/>
</dbReference>
<evidence type="ECO:0000313" key="2">
    <source>
        <dbReference type="EMBL" id="KRV51208.1"/>
    </source>
</evidence>
<keyword evidence="3" id="KW-1185">Reference proteome</keyword>
<feature type="compositionally biased region" description="Basic and acidic residues" evidence="1">
    <location>
        <begin position="50"/>
        <end position="69"/>
    </location>
</feature>
<organism evidence="2 3">
    <name type="scientific">Wenjunlia vitaminophila</name>
    <name type="common">Streptomyces vitaminophilus</name>
    <dbReference type="NCBI Taxonomy" id="76728"/>
    <lineage>
        <taxon>Bacteria</taxon>
        <taxon>Bacillati</taxon>
        <taxon>Actinomycetota</taxon>
        <taxon>Actinomycetes</taxon>
        <taxon>Kitasatosporales</taxon>
        <taxon>Streptomycetaceae</taxon>
        <taxon>Wenjunlia</taxon>
    </lineage>
</organism>
<dbReference type="Pfam" id="PF04328">
    <property type="entry name" value="Sel_put"/>
    <property type="match status" value="1"/>
</dbReference>
<comment type="caution">
    <text evidence="2">The sequence shown here is derived from an EMBL/GenBank/DDBJ whole genome shotgun (WGS) entry which is preliminary data.</text>
</comment>
<proteinExistence type="predicted"/>
<evidence type="ECO:0008006" key="4">
    <source>
        <dbReference type="Google" id="ProtNLM"/>
    </source>
</evidence>
<dbReference type="STRING" id="76728.AQ490_00005"/>
<dbReference type="Proteomes" id="UP000050867">
    <property type="component" value="Unassembled WGS sequence"/>
</dbReference>
<reference evidence="2 3" key="1">
    <citation type="submission" date="2015-10" db="EMBL/GenBank/DDBJ databases">
        <title>Draft genome sequence of pyrrolomycin-producing Streptomyces vitaminophilus.</title>
        <authorList>
            <person name="Graham D.E."/>
            <person name="Mahan K.M."/>
            <person name="Klingeman D.M."/>
            <person name="Hettich R.L."/>
            <person name="Parry R.J."/>
        </authorList>
    </citation>
    <scope>NUCLEOTIDE SEQUENCE [LARGE SCALE GENOMIC DNA]</scope>
    <source>
        <strain evidence="2 3">ATCC 31673</strain>
    </source>
</reference>
<feature type="region of interest" description="Disordered" evidence="1">
    <location>
        <begin position="36"/>
        <end position="69"/>
    </location>
</feature>
<sequence>MRVAVLLGPPARVLRDVRWYLREISGTAAYERFCRSHEERHPGTPAPSRRAYERQRTRHREENPQSRCC</sequence>
<dbReference type="AlphaFoldDB" id="A0A0T6LYW1"/>
<accession>A0A0T6LYW1</accession>
<evidence type="ECO:0000256" key="1">
    <source>
        <dbReference type="SAM" id="MobiDB-lite"/>
    </source>
</evidence>
<protein>
    <recommendedName>
        <fullName evidence="4">YbdD/YjiX family protein</fullName>
    </recommendedName>
</protein>
<gene>
    <name evidence="2" type="ORF">AQ490_00005</name>
</gene>
<dbReference type="RefSeq" id="WP_018383352.1">
    <property type="nucleotide sequence ID" value="NZ_LLZU01000001.1"/>
</dbReference>
<name>A0A0T6LYW1_WENVI</name>
<dbReference type="InterPro" id="IPR007423">
    <property type="entry name" value="Sel_put"/>
</dbReference>
<evidence type="ECO:0000313" key="3">
    <source>
        <dbReference type="Proteomes" id="UP000050867"/>
    </source>
</evidence>